<dbReference type="GeneID" id="81628313"/>
<dbReference type="PANTHER" id="PTHR46082">
    <property type="entry name" value="ATP/GTP-BINDING PROTEIN-RELATED"/>
    <property type="match status" value="1"/>
</dbReference>
<protein>
    <recommendedName>
        <fullName evidence="6">NB-ARC domain-containing protein</fullName>
    </recommendedName>
</protein>
<feature type="domain" description="DUF7779" evidence="3">
    <location>
        <begin position="677"/>
        <end position="747"/>
    </location>
</feature>
<feature type="domain" description="NB-ARC" evidence="2">
    <location>
        <begin position="406"/>
        <end position="580"/>
    </location>
</feature>
<reference evidence="4" key="2">
    <citation type="journal article" date="2023" name="IMA Fungus">
        <title>Comparative genomic study of the Penicillium genus elucidates a diverse pangenome and 15 lateral gene transfer events.</title>
        <authorList>
            <person name="Petersen C."/>
            <person name="Sorensen T."/>
            <person name="Nielsen M.R."/>
            <person name="Sondergaard T.E."/>
            <person name="Sorensen J.L."/>
            <person name="Fitzpatrick D.A."/>
            <person name="Frisvad J.C."/>
            <person name="Nielsen K.L."/>
        </authorList>
    </citation>
    <scope>NUCLEOTIDE SEQUENCE</scope>
    <source>
        <strain evidence="4">IBT 30728</strain>
    </source>
</reference>
<evidence type="ECO:0000313" key="4">
    <source>
        <dbReference type="EMBL" id="KAJ5471899.1"/>
    </source>
</evidence>
<keyword evidence="1" id="KW-0802">TPR repeat</keyword>
<dbReference type="Gene3D" id="1.25.40.10">
    <property type="entry name" value="Tetratricopeptide repeat domain"/>
    <property type="match status" value="1"/>
</dbReference>
<evidence type="ECO:0008006" key="6">
    <source>
        <dbReference type="Google" id="ProtNLM"/>
    </source>
</evidence>
<dbReference type="Proteomes" id="UP001148312">
    <property type="component" value="Unassembled WGS sequence"/>
</dbReference>
<dbReference type="Pfam" id="PF13424">
    <property type="entry name" value="TPR_12"/>
    <property type="match status" value="1"/>
</dbReference>
<dbReference type="InterPro" id="IPR019734">
    <property type="entry name" value="TPR_rpt"/>
</dbReference>
<dbReference type="Gene3D" id="3.40.50.300">
    <property type="entry name" value="P-loop containing nucleotide triphosphate hydrolases"/>
    <property type="match status" value="1"/>
</dbReference>
<dbReference type="InterPro" id="IPR027417">
    <property type="entry name" value="P-loop_NTPase"/>
</dbReference>
<organism evidence="4 5">
    <name type="scientific">Penicillium diatomitis</name>
    <dbReference type="NCBI Taxonomy" id="2819901"/>
    <lineage>
        <taxon>Eukaryota</taxon>
        <taxon>Fungi</taxon>
        <taxon>Dikarya</taxon>
        <taxon>Ascomycota</taxon>
        <taxon>Pezizomycotina</taxon>
        <taxon>Eurotiomycetes</taxon>
        <taxon>Eurotiomycetidae</taxon>
        <taxon>Eurotiales</taxon>
        <taxon>Aspergillaceae</taxon>
        <taxon>Penicillium</taxon>
    </lineage>
</organism>
<feature type="repeat" description="TPR" evidence="1">
    <location>
        <begin position="845"/>
        <end position="878"/>
    </location>
</feature>
<sequence>MASQRKSHVFRVTGLSREQPDWDLKTALQERVALVQFRGGVPQFLGELRVHPLGDWQVEMRDDDINFDCHFFGFTQLYAPEANEPVVADVIAITGLDGHAYGSWQGRGNLGRMRLRDFLSKDLPQCRTMIYGYNSKLSGHGVDTILDYGRELMEEIKKIRNTKECLVRAIKTMEGDHPAIMSLYRATYGMLLFAIPHKGLVIDDIQQMLAGDKSHPRGPLLQRISSKSDLLIHQLADFQNLIRDRKVVSFYETEQTRRLVLDSESGRWKRTGDFITTVGADSALLHLPDHVEDKVPLHADHSMLVEFDTRNTAGYRTALDKLQQFSKDAPSVVAARFNLRDVHYEHAMSSISFGMKILGNQVGINYGVIHLPSDQQKTPPPTRPKPQPCSTVPFKKDPMFVGRESVISAIKERHKEIGQSHERVALVGLAGVGKTQTAIEYSCRLRESTPDTWVFWIHASNAARLEQGYQQIAAVVEIPGRDDAKMNILQLVYQWLRDARNGRWLMVLDNADDDGIFFSSNTPDERGPLVRFQLQAAHGSMLITSRNGRAARNLVGREGHVIEVRPMNEEESLALLQARIPARQSGDSGEPGADEKALVEALEYIPLAITQAGSYIANRLPLVTVAVYLRLFHESESKRTRLLQNEDSVDLRREPSIRYAVITTWQLSFKQIRQQRLAAADLLALMSMFDRKGIPEDLVRDSDQDELDFHDALTPLLSYSPIRLERNEQLVDMHRLVQLSVRAWLDMHQQLHGWQAKARAIMARVFPDGNYENWTQCRTLLAHAKSVLQPACDVDDEDVLNAATLLSNFGWFLDLQGAHTEAESMHRWALATREKVLGREHLDTLTSLVNLGSVLERQGKYEEAEAMHRRALEAREKVLGREHPHTLTSVNNLGLALDRQGKYQEAEAMHRQSYTAISLDV</sequence>
<dbReference type="InterPro" id="IPR011990">
    <property type="entry name" value="TPR-like_helical_dom_sf"/>
</dbReference>
<dbReference type="EMBL" id="JAPWDQ010000013">
    <property type="protein sequence ID" value="KAJ5471899.1"/>
    <property type="molecule type" value="Genomic_DNA"/>
</dbReference>
<dbReference type="InterPro" id="IPR056681">
    <property type="entry name" value="DUF7779"/>
</dbReference>
<name>A0A9W9WQU2_9EURO</name>
<dbReference type="RefSeq" id="XP_056786445.1">
    <property type="nucleotide sequence ID" value="XM_056938063.1"/>
</dbReference>
<evidence type="ECO:0000256" key="1">
    <source>
        <dbReference type="PROSITE-ProRule" id="PRU00339"/>
    </source>
</evidence>
<dbReference type="SUPFAM" id="SSF48452">
    <property type="entry name" value="TPR-like"/>
    <property type="match status" value="1"/>
</dbReference>
<proteinExistence type="predicted"/>
<dbReference type="AlphaFoldDB" id="A0A9W9WQU2"/>
<dbReference type="Pfam" id="PF25000">
    <property type="entry name" value="DUF7779"/>
    <property type="match status" value="1"/>
</dbReference>
<dbReference type="PANTHER" id="PTHR46082:SF6">
    <property type="entry name" value="AAA+ ATPASE DOMAIN-CONTAINING PROTEIN-RELATED"/>
    <property type="match status" value="1"/>
</dbReference>
<comment type="caution">
    <text evidence="4">The sequence shown here is derived from an EMBL/GenBank/DDBJ whole genome shotgun (WGS) entry which is preliminary data.</text>
</comment>
<dbReference type="InterPro" id="IPR002182">
    <property type="entry name" value="NB-ARC"/>
</dbReference>
<reference evidence="4" key="1">
    <citation type="submission" date="2022-12" db="EMBL/GenBank/DDBJ databases">
        <authorList>
            <person name="Petersen C."/>
        </authorList>
    </citation>
    <scope>NUCLEOTIDE SEQUENCE</scope>
    <source>
        <strain evidence="4">IBT 30728</strain>
    </source>
</reference>
<dbReference type="GO" id="GO:0043531">
    <property type="term" value="F:ADP binding"/>
    <property type="evidence" value="ECO:0007669"/>
    <property type="project" value="InterPro"/>
</dbReference>
<keyword evidence="5" id="KW-1185">Reference proteome</keyword>
<dbReference type="SUPFAM" id="SSF52540">
    <property type="entry name" value="P-loop containing nucleoside triphosphate hydrolases"/>
    <property type="match status" value="1"/>
</dbReference>
<accession>A0A9W9WQU2</accession>
<evidence type="ECO:0000313" key="5">
    <source>
        <dbReference type="Proteomes" id="UP001148312"/>
    </source>
</evidence>
<evidence type="ECO:0000259" key="2">
    <source>
        <dbReference type="Pfam" id="PF00931"/>
    </source>
</evidence>
<dbReference type="InterPro" id="IPR053137">
    <property type="entry name" value="NLR-like"/>
</dbReference>
<evidence type="ECO:0000259" key="3">
    <source>
        <dbReference type="Pfam" id="PF25000"/>
    </source>
</evidence>
<gene>
    <name evidence="4" type="ORF">N7539_008468</name>
</gene>
<dbReference type="Pfam" id="PF00931">
    <property type="entry name" value="NB-ARC"/>
    <property type="match status" value="1"/>
</dbReference>
<dbReference type="PROSITE" id="PS50005">
    <property type="entry name" value="TPR"/>
    <property type="match status" value="1"/>
</dbReference>
<dbReference type="SMART" id="SM00028">
    <property type="entry name" value="TPR"/>
    <property type="match status" value="3"/>
</dbReference>